<accession>A0A7V8NY22</accession>
<reference evidence="1" key="1">
    <citation type="submission" date="2020-06" db="EMBL/GenBank/DDBJ databases">
        <title>Legume-microbial interactions unlock mineral nutrients during tropical forest succession.</title>
        <authorList>
            <person name="Epihov D.Z."/>
        </authorList>
    </citation>
    <scope>NUCLEOTIDE SEQUENCE [LARGE SCALE GENOMIC DNA]</scope>
    <source>
        <strain evidence="1">Pan2503</strain>
    </source>
</reference>
<evidence type="ECO:0000313" key="2">
    <source>
        <dbReference type="Proteomes" id="UP000567293"/>
    </source>
</evidence>
<gene>
    <name evidence="1" type="ORF">HRJ53_30080</name>
</gene>
<evidence type="ECO:0000313" key="1">
    <source>
        <dbReference type="EMBL" id="MBA0089260.1"/>
    </source>
</evidence>
<name>A0A7V8NY22_9BACT</name>
<dbReference type="InterPro" id="IPR023366">
    <property type="entry name" value="ATP_synth_asu-like_sf"/>
</dbReference>
<protein>
    <recommendedName>
        <fullName evidence="3">Right handed beta helix domain-containing protein</fullName>
    </recommendedName>
</protein>
<dbReference type="Gene3D" id="2.40.30.20">
    <property type="match status" value="1"/>
</dbReference>
<dbReference type="AlphaFoldDB" id="A0A7V8NY22"/>
<organism evidence="1 2">
    <name type="scientific">Candidatus Acidiferrum panamense</name>
    <dbReference type="NCBI Taxonomy" id="2741543"/>
    <lineage>
        <taxon>Bacteria</taxon>
        <taxon>Pseudomonadati</taxon>
        <taxon>Acidobacteriota</taxon>
        <taxon>Terriglobia</taxon>
        <taxon>Candidatus Acidiferrales</taxon>
        <taxon>Candidatus Acidiferrum</taxon>
    </lineage>
</organism>
<dbReference type="Proteomes" id="UP000567293">
    <property type="component" value="Unassembled WGS sequence"/>
</dbReference>
<evidence type="ECO:0008006" key="3">
    <source>
        <dbReference type="Google" id="ProtNLM"/>
    </source>
</evidence>
<keyword evidence="2" id="KW-1185">Reference proteome</keyword>
<comment type="caution">
    <text evidence="1">The sequence shown here is derived from an EMBL/GenBank/DDBJ whole genome shotgun (WGS) entry which is preliminary data.</text>
</comment>
<feature type="non-terminal residue" evidence="1">
    <location>
        <position position="446"/>
    </location>
</feature>
<sequence>MITITSSLTPTIGDSVTITGVTPAGYNITCTVTDVPAAGTFTCNDPNNQLAAGTGGTVLDHAPNQAVAVLWNSVNITNNIIVNNEAGWDGAGISLQDALNVKIVNNTIAHNDSLASSGVLTQGIGTPNASAPAGSCVNPGGTTSCNQSAGVTSTRNSAVLTTADAGLTLICPPWYTGTTCENFSNPAFFNNLVYQNRSFDIGVGGFGTGTLNQQKLVTLFNGGASTAAPAQTSTGQCSTGVTYSDMGVRGGGFTISTQNSFVTDGPSPFISTYCNGSRVPPECTVADGCGGPTGYGVPPGIVDASTPNPVFSLTPSATVDEGNNWINVSWGPLSMSDPSIQGPAVGTTPGNWGGGLPLGNYGLRAGTNAIDRVSVTGIPAYITVPGTDFFGNPRPNPDGDGRIDVGAVETGAVTTVTATLTSISPNTGFRNSSVPVTLTGTNLTGA</sequence>
<proteinExistence type="predicted"/>
<dbReference type="EMBL" id="JACDQQ010002903">
    <property type="protein sequence ID" value="MBA0089260.1"/>
    <property type="molecule type" value="Genomic_DNA"/>
</dbReference>